<reference evidence="2" key="1">
    <citation type="journal article" date="2015" name="Nature">
        <title>Complex archaea that bridge the gap between prokaryotes and eukaryotes.</title>
        <authorList>
            <person name="Spang A."/>
            <person name="Saw J.H."/>
            <person name="Jorgensen S.L."/>
            <person name="Zaremba-Niedzwiedzka K."/>
            <person name="Martijn J."/>
            <person name="Lind A.E."/>
            <person name="van Eijk R."/>
            <person name="Schleper C."/>
            <person name="Guy L."/>
            <person name="Ettema T.J."/>
        </authorList>
    </citation>
    <scope>NUCLEOTIDE SEQUENCE</scope>
</reference>
<name>A0A0F9DH53_9ZZZZ</name>
<dbReference type="EMBL" id="LAZR01028979">
    <property type="protein sequence ID" value="KKL60939.1"/>
    <property type="molecule type" value="Genomic_DNA"/>
</dbReference>
<feature type="region of interest" description="Disordered" evidence="1">
    <location>
        <begin position="76"/>
        <end position="97"/>
    </location>
</feature>
<dbReference type="EMBL" id="LAZR01017509">
    <property type="protein sequence ID" value="KKM00117.1"/>
    <property type="molecule type" value="Genomic_DNA"/>
</dbReference>
<proteinExistence type="predicted"/>
<comment type="caution">
    <text evidence="2">The sequence shown here is derived from an EMBL/GenBank/DDBJ whole genome shotgun (WGS) entry which is preliminary data.</text>
</comment>
<protein>
    <submittedName>
        <fullName evidence="2">Uncharacterized protein</fullName>
    </submittedName>
</protein>
<sequence>MAKDNAKFWLWLAISAGSVLVAIGVAWGVLSSEVEQQDIGHTAAIETIKNEGCLPARQSKTDIQLIQKDVESMLEKQDKSDIRQEAMDGKLDELLKR</sequence>
<dbReference type="AlphaFoldDB" id="A0A0F9DH53"/>
<evidence type="ECO:0000313" key="3">
    <source>
        <dbReference type="EMBL" id="KKM00117.1"/>
    </source>
</evidence>
<evidence type="ECO:0000313" key="2">
    <source>
        <dbReference type="EMBL" id="KKL60939.1"/>
    </source>
</evidence>
<accession>A0A0F9DH53</accession>
<gene>
    <name evidence="3" type="ORF">LCGC14_1807610</name>
    <name evidence="2" type="ORF">LCGC14_2200340</name>
</gene>
<organism evidence="2">
    <name type="scientific">marine sediment metagenome</name>
    <dbReference type="NCBI Taxonomy" id="412755"/>
    <lineage>
        <taxon>unclassified sequences</taxon>
        <taxon>metagenomes</taxon>
        <taxon>ecological metagenomes</taxon>
    </lineage>
</organism>
<evidence type="ECO:0000256" key="1">
    <source>
        <dbReference type="SAM" id="MobiDB-lite"/>
    </source>
</evidence>